<name>A0AAE4ALV1_9BACT</name>
<dbReference type="AlphaFoldDB" id="A0AAE4ALV1"/>
<reference evidence="1" key="1">
    <citation type="submission" date="2023-07" db="EMBL/GenBank/DDBJ databases">
        <title>Genomic Encyclopedia of Type Strains, Phase IV (KMG-IV): sequencing the most valuable type-strain genomes for metagenomic binning, comparative biology and taxonomic classification.</title>
        <authorList>
            <person name="Goeker M."/>
        </authorList>
    </citation>
    <scope>NUCLEOTIDE SEQUENCE</scope>
    <source>
        <strain evidence="1">DSM 24202</strain>
    </source>
</reference>
<dbReference type="EMBL" id="JAUSVL010000001">
    <property type="protein sequence ID" value="MDQ0288684.1"/>
    <property type="molecule type" value="Genomic_DNA"/>
</dbReference>
<dbReference type="Proteomes" id="UP001238163">
    <property type="component" value="Unassembled WGS sequence"/>
</dbReference>
<evidence type="ECO:0000313" key="1">
    <source>
        <dbReference type="EMBL" id="MDQ0288684.1"/>
    </source>
</evidence>
<proteinExistence type="predicted"/>
<accession>A0AAE4ALV1</accession>
<comment type="caution">
    <text evidence="1">The sequence shown here is derived from an EMBL/GenBank/DDBJ whole genome shotgun (WGS) entry which is preliminary data.</text>
</comment>
<gene>
    <name evidence="1" type="ORF">J3R75_000791</name>
</gene>
<dbReference type="RefSeq" id="WP_307260017.1">
    <property type="nucleotide sequence ID" value="NZ_JAUSVL010000001.1"/>
</dbReference>
<evidence type="ECO:0000313" key="2">
    <source>
        <dbReference type="Proteomes" id="UP001238163"/>
    </source>
</evidence>
<protein>
    <submittedName>
        <fullName evidence="1">Uncharacterized protein</fullName>
    </submittedName>
</protein>
<sequence length="129" mass="14610">MPCTVLWTESCHGHSFAPTNKPYVWLHEKLSNAELSFNDDKKYHAATILQTPQTRKFAASGTEPSQRHQAEPGATGRFFGLIRLIRLIQLIRLIIDLIGPIGPIRPIRPRQKTANPSGPSAQYFYRAWT</sequence>
<organism evidence="1 2">
    <name type="scientific">Oligosphaera ethanolica</name>
    <dbReference type="NCBI Taxonomy" id="760260"/>
    <lineage>
        <taxon>Bacteria</taxon>
        <taxon>Pseudomonadati</taxon>
        <taxon>Lentisphaerota</taxon>
        <taxon>Oligosphaeria</taxon>
        <taxon>Oligosphaerales</taxon>
        <taxon>Oligosphaeraceae</taxon>
        <taxon>Oligosphaera</taxon>
    </lineage>
</organism>
<keyword evidence="2" id="KW-1185">Reference proteome</keyword>